<evidence type="ECO:0000313" key="5">
    <source>
        <dbReference type="EMBL" id="SCE96886.1"/>
    </source>
</evidence>
<keyword evidence="1 5" id="KW-0378">Hydrolase</keyword>
<sequence length="446" mass="45974">MTLAKPADADDPAGPVAPTAVRAVEARRPGRRGRTGRPAAYREGVRVQRLVAALLVALVAGCGPAVAATDDRGLSLGPAPLRPYAVGVRQLVLDPGGPRPLPVTVWYPADPAAPIPATAGPTGGAVAGPSGGAGPVPRRDAPVAAGRFPVVVYSHGLHSLPELHAALTTRWAAAGFVVAAPAYPRTNLRARDFTRADVRNQPADGWRLIRHLVRLDARPGDPLAGHLAVDRFAAAGHSAGGFTTAGMFTSGHSPRLRAGIVIAGGGLAGSFAGPVAPLLFVHGGADPIVPESVGRAAYARSLGPAVFLGLPGQGHGEYLTPGRPGFAQVLATTTDFLRWTLYADRRARDRLPADALLPGLTTLTTRALPARASSSPPRRSGGIRRAETPPDRRAGVDQGREPCHVGEPESIKDGKAAAHPRGRAVASPGWTGWPGGNSTRSARWSS</sequence>
<dbReference type="GO" id="GO:0003847">
    <property type="term" value="F:1-alkyl-2-acetylglycerophosphocholine esterase activity"/>
    <property type="evidence" value="ECO:0007669"/>
    <property type="project" value="TreeGrafter"/>
</dbReference>
<gene>
    <name evidence="5" type="ORF">GA0070214_104101</name>
</gene>
<accession>A0A1C4WKR9</accession>
<reference evidence="6" key="1">
    <citation type="submission" date="2016-06" db="EMBL/GenBank/DDBJ databases">
        <authorList>
            <person name="Varghese N."/>
            <person name="Submissions Spin"/>
        </authorList>
    </citation>
    <scope>NUCLEOTIDE SEQUENCE [LARGE SCALE GENOMIC DNA]</scope>
    <source>
        <strain evidence="6">DSM 45246</strain>
    </source>
</reference>
<proteinExistence type="predicted"/>
<organism evidence="5 6">
    <name type="scientific">Micromonospora chaiyaphumensis</name>
    <dbReference type="NCBI Taxonomy" id="307119"/>
    <lineage>
        <taxon>Bacteria</taxon>
        <taxon>Bacillati</taxon>
        <taxon>Actinomycetota</taxon>
        <taxon>Actinomycetes</taxon>
        <taxon>Micromonosporales</taxon>
        <taxon>Micromonosporaceae</taxon>
        <taxon>Micromonospora</taxon>
    </lineage>
</organism>
<evidence type="ECO:0000256" key="4">
    <source>
        <dbReference type="SAM" id="MobiDB-lite"/>
    </source>
</evidence>
<dbReference type="Pfam" id="PF03403">
    <property type="entry name" value="PAF-AH_p_II"/>
    <property type="match status" value="1"/>
</dbReference>
<dbReference type="Gene3D" id="3.40.50.1820">
    <property type="entry name" value="alpha/beta hydrolase"/>
    <property type="match status" value="1"/>
</dbReference>
<dbReference type="PANTHER" id="PTHR10272:SF0">
    <property type="entry name" value="PLATELET-ACTIVATING FACTOR ACETYLHYDROLASE"/>
    <property type="match status" value="1"/>
</dbReference>
<dbReference type="InterPro" id="IPR029058">
    <property type="entry name" value="AB_hydrolase_fold"/>
</dbReference>
<dbReference type="AlphaFoldDB" id="A0A1C4WKR9"/>
<dbReference type="PANTHER" id="PTHR10272">
    <property type="entry name" value="PLATELET-ACTIVATING FACTOR ACETYLHYDROLASE"/>
    <property type="match status" value="1"/>
</dbReference>
<dbReference type="EMBL" id="FMCS01000004">
    <property type="protein sequence ID" value="SCE96886.1"/>
    <property type="molecule type" value="Genomic_DNA"/>
</dbReference>
<feature type="region of interest" description="Disordered" evidence="4">
    <location>
        <begin position="366"/>
        <end position="446"/>
    </location>
</feature>
<dbReference type="SUPFAM" id="SSF53474">
    <property type="entry name" value="alpha/beta-Hydrolases"/>
    <property type="match status" value="1"/>
</dbReference>
<protein>
    <submittedName>
        <fullName evidence="5">Alpha/beta hydrolase family protein</fullName>
    </submittedName>
</protein>
<name>A0A1C4WKR9_9ACTN</name>
<keyword evidence="2" id="KW-0442">Lipid degradation</keyword>
<evidence type="ECO:0000256" key="1">
    <source>
        <dbReference type="ARBA" id="ARBA00022801"/>
    </source>
</evidence>
<evidence type="ECO:0000313" key="6">
    <source>
        <dbReference type="Proteomes" id="UP000199629"/>
    </source>
</evidence>
<feature type="compositionally biased region" description="Polar residues" evidence="4">
    <location>
        <begin position="436"/>
        <end position="446"/>
    </location>
</feature>
<keyword evidence="3" id="KW-0443">Lipid metabolism</keyword>
<evidence type="ECO:0000256" key="2">
    <source>
        <dbReference type="ARBA" id="ARBA00022963"/>
    </source>
</evidence>
<evidence type="ECO:0000256" key="3">
    <source>
        <dbReference type="ARBA" id="ARBA00023098"/>
    </source>
</evidence>
<keyword evidence="6" id="KW-1185">Reference proteome</keyword>
<dbReference type="Proteomes" id="UP000199629">
    <property type="component" value="Unassembled WGS sequence"/>
</dbReference>
<feature type="compositionally biased region" description="Basic and acidic residues" evidence="4">
    <location>
        <begin position="384"/>
        <end position="416"/>
    </location>
</feature>
<dbReference type="GO" id="GO:0016042">
    <property type="term" value="P:lipid catabolic process"/>
    <property type="evidence" value="ECO:0007669"/>
    <property type="project" value="UniProtKB-KW"/>
</dbReference>
<feature type="compositionally biased region" description="Low complexity" evidence="4">
    <location>
        <begin position="366"/>
        <end position="380"/>
    </location>
</feature>